<dbReference type="InterPro" id="IPR057326">
    <property type="entry name" value="KR_dom"/>
</dbReference>
<reference evidence="5" key="1">
    <citation type="submission" date="2020-12" db="EMBL/GenBank/DDBJ databases">
        <authorList>
            <person name="Iha C."/>
        </authorList>
    </citation>
    <scope>NUCLEOTIDE SEQUENCE</scope>
</reference>
<dbReference type="Proteomes" id="UP000708148">
    <property type="component" value="Unassembled WGS sequence"/>
</dbReference>
<evidence type="ECO:0000313" key="5">
    <source>
        <dbReference type="EMBL" id="CAD7696190.1"/>
    </source>
</evidence>
<accession>A0A8S1IPG6</accession>
<feature type="domain" description="Ketoreductase" evidence="4">
    <location>
        <begin position="5"/>
        <end position="180"/>
    </location>
</feature>
<evidence type="ECO:0000313" key="6">
    <source>
        <dbReference type="Proteomes" id="UP000708148"/>
    </source>
</evidence>
<proteinExistence type="inferred from homology"/>
<comment type="caution">
    <text evidence="5">The sequence shown here is derived from an EMBL/GenBank/DDBJ whole genome shotgun (WGS) entry which is preliminary data.</text>
</comment>
<name>A0A8S1IPG6_9CHLO</name>
<comment type="similarity">
    <text evidence="1 3">Belongs to the short-chain dehydrogenases/reductases (SDR) family.</text>
</comment>
<dbReference type="Pfam" id="PF00106">
    <property type="entry name" value="adh_short"/>
    <property type="match status" value="1"/>
</dbReference>
<keyword evidence="2" id="KW-0560">Oxidoreductase</keyword>
<dbReference type="InterPro" id="IPR002347">
    <property type="entry name" value="SDR_fam"/>
</dbReference>
<dbReference type="PRINTS" id="PR00081">
    <property type="entry name" value="GDHRDH"/>
</dbReference>
<dbReference type="GO" id="GO:0016491">
    <property type="term" value="F:oxidoreductase activity"/>
    <property type="evidence" value="ECO:0007669"/>
    <property type="project" value="UniProtKB-KW"/>
</dbReference>
<evidence type="ECO:0000256" key="2">
    <source>
        <dbReference type="ARBA" id="ARBA00023002"/>
    </source>
</evidence>
<dbReference type="SMART" id="SM00822">
    <property type="entry name" value="PKS_KR"/>
    <property type="match status" value="1"/>
</dbReference>
<dbReference type="EMBL" id="CAJHUC010000443">
    <property type="protein sequence ID" value="CAD7696190.1"/>
    <property type="molecule type" value="Genomic_DNA"/>
</dbReference>
<gene>
    <name evidence="5" type="ORF">OSTQU699_LOCUS1551</name>
</gene>
<dbReference type="CDD" id="cd05374">
    <property type="entry name" value="17beta-HSD-like_SDR_c"/>
    <property type="match status" value="1"/>
</dbReference>
<evidence type="ECO:0000256" key="1">
    <source>
        <dbReference type="ARBA" id="ARBA00006484"/>
    </source>
</evidence>
<dbReference type="PANTHER" id="PTHR44169">
    <property type="entry name" value="NADPH-DEPENDENT 1-ACYLDIHYDROXYACETONE PHOSPHATE REDUCTASE"/>
    <property type="match status" value="1"/>
</dbReference>
<dbReference type="PANTHER" id="PTHR44169:SF6">
    <property type="entry name" value="NADPH-DEPENDENT 1-ACYLDIHYDROXYACETONE PHOSPHATE REDUCTASE"/>
    <property type="match status" value="1"/>
</dbReference>
<organism evidence="5 6">
    <name type="scientific">Ostreobium quekettii</name>
    <dbReference type="NCBI Taxonomy" id="121088"/>
    <lineage>
        <taxon>Eukaryota</taxon>
        <taxon>Viridiplantae</taxon>
        <taxon>Chlorophyta</taxon>
        <taxon>core chlorophytes</taxon>
        <taxon>Ulvophyceae</taxon>
        <taxon>TCBD clade</taxon>
        <taxon>Bryopsidales</taxon>
        <taxon>Ostreobineae</taxon>
        <taxon>Ostreobiaceae</taxon>
        <taxon>Ostreobium</taxon>
    </lineage>
</organism>
<protein>
    <recommendedName>
        <fullName evidence="4">Ketoreductase domain-containing protein</fullName>
    </recommendedName>
</protein>
<dbReference type="Gene3D" id="3.40.50.720">
    <property type="entry name" value="NAD(P)-binding Rossmann-like Domain"/>
    <property type="match status" value="1"/>
</dbReference>
<dbReference type="SUPFAM" id="SSF51735">
    <property type="entry name" value="NAD(P)-binding Rossmann-fold domains"/>
    <property type="match status" value="1"/>
</dbReference>
<evidence type="ECO:0000259" key="4">
    <source>
        <dbReference type="SMART" id="SM00822"/>
    </source>
</evidence>
<dbReference type="InterPro" id="IPR036291">
    <property type="entry name" value="NAD(P)-bd_dom_sf"/>
</dbReference>
<sequence length="307" mass="33055">MDRREVVLVTGCSSGLGRALAVALHEFTTPDGSNPYKVFASARKPADIDSLKETGVDAVQLDVTDAGSVAAAVSSIRQKAGRIDVVVNNAGILSAGPLVESSMQNLERAMDTNLLGAMRVIQAVVPEMMERRKGMIVNIGSVAGHLVTPFAAMYHASKAALLAISESLKMELSPWDIKVMLVEAGAFKSALSENSADAVQTYSSKESLYSPIAESIRDRVFMSQRDPKVMSVDAVAQQIIAAMRRKNTPWRVPVAGNYCKFMFWAFLQKWVAPGIVDGLLQNKFGLTKLGQIIMGESSQTTQGSKSE</sequence>
<dbReference type="PRINTS" id="PR00080">
    <property type="entry name" value="SDRFAMILY"/>
</dbReference>
<keyword evidence="6" id="KW-1185">Reference proteome</keyword>
<dbReference type="OrthoDB" id="2102561at2759"/>
<evidence type="ECO:0000256" key="3">
    <source>
        <dbReference type="RuleBase" id="RU000363"/>
    </source>
</evidence>
<dbReference type="AlphaFoldDB" id="A0A8S1IPG6"/>